<evidence type="ECO:0000313" key="1">
    <source>
        <dbReference type="EMBL" id="AWK09344.1"/>
    </source>
</evidence>
<reference evidence="1 2" key="1">
    <citation type="submission" date="2018-05" db="EMBL/GenBank/DDBJ databases">
        <title>Complete genome sequence of the Type Strain of Streptomyces spongiicola HNM0071, the producer of staurosporine.</title>
        <authorList>
            <person name="Zhou S."/>
            <person name="Huang X."/>
        </authorList>
    </citation>
    <scope>NUCLEOTIDE SEQUENCE [LARGE SCALE GENOMIC DNA]</scope>
    <source>
        <strain evidence="1 2">HNM0071</strain>
    </source>
</reference>
<protein>
    <recommendedName>
        <fullName evidence="3">ASCH domain-containing protein</fullName>
    </recommendedName>
</protein>
<evidence type="ECO:0008006" key="3">
    <source>
        <dbReference type="Google" id="ProtNLM"/>
    </source>
</evidence>
<evidence type="ECO:0000313" key="2">
    <source>
        <dbReference type="Proteomes" id="UP000245051"/>
    </source>
</evidence>
<sequence length="197" mass="21719">MQFTGDVLDGIASGEVDLAFRSWRTPSVRPGTVLRTAVGMVEIIEVTPVDPSTVTDREARRAGHPGREALLAAQRQGEGRRLHRVVLRFGGADPRAAMREDTALTAEELDGIVAALDRMDARSRRGPWTRATLGLVHDHPGTRAAELAARAGRDTLPFKADVRRLKEYGLTESLGVGYRLSPRGALVWQHIERIRER</sequence>
<dbReference type="Proteomes" id="UP000245051">
    <property type="component" value="Chromosome"/>
</dbReference>
<dbReference type="EMBL" id="CP029254">
    <property type="protein sequence ID" value="AWK09344.1"/>
    <property type="molecule type" value="Genomic_DNA"/>
</dbReference>
<keyword evidence="2" id="KW-1185">Reference proteome</keyword>
<name>A0ABN5KG50_9ACTN</name>
<accession>A0ABN5KG50</accession>
<dbReference type="RefSeq" id="WP_109294320.1">
    <property type="nucleotide sequence ID" value="NZ_CP029254.1"/>
</dbReference>
<organism evidence="1 2">
    <name type="scientific">Streptomyces spongiicola</name>
    <dbReference type="NCBI Taxonomy" id="1690221"/>
    <lineage>
        <taxon>Bacteria</taxon>
        <taxon>Bacillati</taxon>
        <taxon>Actinomycetota</taxon>
        <taxon>Actinomycetes</taxon>
        <taxon>Kitasatosporales</taxon>
        <taxon>Streptomycetaceae</taxon>
        <taxon>Streptomyces</taxon>
    </lineage>
</organism>
<gene>
    <name evidence="1" type="ORF">DDQ41_10890</name>
</gene>
<proteinExistence type="predicted"/>